<dbReference type="PROSITE" id="PS51257">
    <property type="entry name" value="PROKAR_LIPOPROTEIN"/>
    <property type="match status" value="1"/>
</dbReference>
<evidence type="ECO:0000313" key="4">
    <source>
        <dbReference type="Proteomes" id="UP000000271"/>
    </source>
</evidence>
<dbReference type="KEGG" id="bse:Bsel_0439"/>
<organism evidence="3 4">
    <name type="scientific">Bacillus selenitireducens (strain ATCC 700615 / DSM 15326 / MLS10)</name>
    <dbReference type="NCBI Taxonomy" id="439292"/>
    <lineage>
        <taxon>Bacteria</taxon>
        <taxon>Bacillati</taxon>
        <taxon>Bacillota</taxon>
        <taxon>Bacilli</taxon>
        <taxon>Bacillales</taxon>
        <taxon>Bacillaceae</taxon>
        <taxon>Salisediminibacterium</taxon>
    </lineage>
</organism>
<dbReference type="InterPro" id="IPR005064">
    <property type="entry name" value="BUG"/>
</dbReference>
<proteinExistence type="inferred from homology"/>
<evidence type="ECO:0000256" key="1">
    <source>
        <dbReference type="ARBA" id="ARBA00006987"/>
    </source>
</evidence>
<dbReference type="InterPro" id="IPR042100">
    <property type="entry name" value="Bug_dom1"/>
</dbReference>
<evidence type="ECO:0000256" key="2">
    <source>
        <dbReference type="SAM" id="SignalP"/>
    </source>
</evidence>
<protein>
    <recommendedName>
        <fullName evidence="5">Tripartite tricarboxylate transporter substrate binding protein</fullName>
    </recommendedName>
</protein>
<dbReference type="Gene3D" id="3.40.190.150">
    <property type="entry name" value="Bordetella uptake gene, domain 1"/>
    <property type="match status" value="1"/>
</dbReference>
<name>D6XXC0_BACIE</name>
<dbReference type="AlphaFoldDB" id="D6XXC0"/>
<dbReference type="Pfam" id="PF03401">
    <property type="entry name" value="TctC"/>
    <property type="match status" value="1"/>
</dbReference>
<dbReference type="STRING" id="439292.Bsel_0439"/>
<evidence type="ECO:0000313" key="3">
    <source>
        <dbReference type="EMBL" id="ADH97977.1"/>
    </source>
</evidence>
<dbReference type="Gene3D" id="3.40.190.10">
    <property type="entry name" value="Periplasmic binding protein-like II"/>
    <property type="match status" value="1"/>
</dbReference>
<evidence type="ECO:0008006" key="5">
    <source>
        <dbReference type="Google" id="ProtNLM"/>
    </source>
</evidence>
<dbReference type="Proteomes" id="UP000000271">
    <property type="component" value="Chromosome"/>
</dbReference>
<keyword evidence="4" id="KW-1185">Reference proteome</keyword>
<dbReference type="PANTHER" id="PTHR42928:SF5">
    <property type="entry name" value="BLR1237 PROTEIN"/>
    <property type="match status" value="1"/>
</dbReference>
<gene>
    <name evidence="3" type="ordered locus">Bsel_0439</name>
</gene>
<reference evidence="3" key="1">
    <citation type="submission" date="2009-10" db="EMBL/GenBank/DDBJ databases">
        <title>Complete sequence of Bacillus selenitireducens MLS10.</title>
        <authorList>
            <consortium name="US DOE Joint Genome Institute"/>
            <person name="Lucas S."/>
            <person name="Copeland A."/>
            <person name="Lapidus A."/>
            <person name="Glavina del Rio T."/>
            <person name="Dalin E."/>
            <person name="Tice H."/>
            <person name="Bruce D."/>
            <person name="Goodwin L."/>
            <person name="Pitluck S."/>
            <person name="Sims D."/>
            <person name="Brettin T."/>
            <person name="Detter J.C."/>
            <person name="Han C."/>
            <person name="Larimer F."/>
            <person name="Land M."/>
            <person name="Hauser L."/>
            <person name="Kyrpides N."/>
            <person name="Ovchinnikova G."/>
            <person name="Stolz J."/>
        </authorList>
    </citation>
    <scope>NUCLEOTIDE SEQUENCE [LARGE SCALE GENOMIC DNA]</scope>
    <source>
        <strain evidence="3">MLS10</strain>
    </source>
</reference>
<dbReference type="PANTHER" id="PTHR42928">
    <property type="entry name" value="TRICARBOXYLATE-BINDING PROTEIN"/>
    <property type="match status" value="1"/>
</dbReference>
<dbReference type="HOGENOM" id="CLU_045683_1_1_9"/>
<keyword evidence="2" id="KW-0732">Signal</keyword>
<dbReference type="RefSeq" id="WP_013171406.1">
    <property type="nucleotide sequence ID" value="NC_014219.1"/>
</dbReference>
<accession>D6XXC0</accession>
<dbReference type="EMBL" id="CP001791">
    <property type="protein sequence ID" value="ADH97977.1"/>
    <property type="molecule type" value="Genomic_DNA"/>
</dbReference>
<dbReference type="eggNOG" id="COG3181">
    <property type="taxonomic scope" value="Bacteria"/>
</dbReference>
<feature type="chain" id="PRO_5003090739" description="Tripartite tricarboxylate transporter substrate binding protein" evidence="2">
    <location>
        <begin position="20"/>
        <end position="313"/>
    </location>
</feature>
<feature type="signal peptide" evidence="2">
    <location>
        <begin position="1"/>
        <end position="19"/>
    </location>
</feature>
<comment type="similarity">
    <text evidence="1">Belongs to the UPF0065 (bug) family.</text>
</comment>
<dbReference type="CDD" id="cd07012">
    <property type="entry name" value="PBP2_Bug_TTT"/>
    <property type="match status" value="1"/>
</dbReference>
<dbReference type="OrthoDB" id="9780943at2"/>
<sequence>MRGMLAVLVLLMMSSCANDDEVVRDSFPEEAVTIIVPYSPGGSSDQMARLTAEGLSDYWGIEVIVDNHDGRQSGSGLLAIAEADADGYTLGMFGNPDELVHARLYDTELAMTDYDYLMGFDQMPHALLAGPGFEGEDFEDWIDIANRQPGRLTVGHSGSLGELMIFLLENETGVDVTPVRYDGGGELIQALSEDQIDTALSSCEAADDVARSGGRKLGCTGSPDGDGTTFSEQGYEILLNVMRVLVAPQGIPADHRDEIISALETVFETEAWQEAVADAEIAFVQTGPDDLMELVREMDEKIERRIEEAELSR</sequence>